<evidence type="ECO:0000256" key="2">
    <source>
        <dbReference type="ARBA" id="ARBA00023002"/>
    </source>
</evidence>
<name>A0A268NUJ0_SHOCL</name>
<dbReference type="AlphaFoldDB" id="A0A268NUJ0"/>
<comment type="similarity">
    <text evidence="1">Belongs to the NAD(P)-dependent epimerase/dehydratase family.</text>
</comment>
<dbReference type="SUPFAM" id="SSF51735">
    <property type="entry name" value="NAD(P)-binding Rossmann-fold domains"/>
    <property type="match status" value="1"/>
</dbReference>
<dbReference type="Pfam" id="PF01370">
    <property type="entry name" value="Epimerase"/>
    <property type="match status" value="1"/>
</dbReference>
<dbReference type="Proteomes" id="UP000216207">
    <property type="component" value="Unassembled WGS sequence"/>
</dbReference>
<evidence type="ECO:0000313" key="6">
    <source>
        <dbReference type="Proteomes" id="UP000216207"/>
    </source>
</evidence>
<evidence type="ECO:0000259" key="4">
    <source>
        <dbReference type="Pfam" id="PF01370"/>
    </source>
</evidence>
<evidence type="ECO:0000256" key="1">
    <source>
        <dbReference type="ARBA" id="ARBA00007637"/>
    </source>
</evidence>
<dbReference type="EMBL" id="NPCC01000052">
    <property type="protein sequence ID" value="PAE86730.1"/>
    <property type="molecule type" value="Genomic_DNA"/>
</dbReference>
<dbReference type="PANTHER" id="PTHR43103:SF5">
    <property type="entry name" value="4-EPIMERASE, PUTATIVE (AFU_ORTHOLOGUE AFUA_7G00360)-RELATED"/>
    <property type="match status" value="1"/>
</dbReference>
<feature type="domain" description="NAD-dependent epimerase/dehydratase" evidence="4">
    <location>
        <begin position="4"/>
        <end position="173"/>
    </location>
</feature>
<evidence type="ECO:0000313" key="5">
    <source>
        <dbReference type="EMBL" id="PAE86730.1"/>
    </source>
</evidence>
<keyword evidence="2" id="KW-0560">Oxidoreductase</keyword>
<dbReference type="RefSeq" id="WP_095327418.1">
    <property type="nucleotide sequence ID" value="NZ_NPCC01000052.1"/>
</dbReference>
<dbReference type="GO" id="GO:0016491">
    <property type="term" value="F:oxidoreductase activity"/>
    <property type="evidence" value="ECO:0007669"/>
    <property type="project" value="UniProtKB-KW"/>
</dbReference>
<dbReference type="PANTHER" id="PTHR43103">
    <property type="entry name" value="NUCLEOSIDE-DIPHOSPHATE-SUGAR EPIMERASE"/>
    <property type="match status" value="1"/>
</dbReference>
<dbReference type="InterPro" id="IPR036291">
    <property type="entry name" value="NAD(P)-bd_dom_sf"/>
</dbReference>
<gene>
    <name evidence="5" type="ORF">CHH72_21890</name>
</gene>
<keyword evidence="3" id="KW-0520">NAD</keyword>
<comment type="caution">
    <text evidence="5">The sequence shown here is derived from an EMBL/GenBank/DDBJ whole genome shotgun (WGS) entry which is preliminary data.</text>
</comment>
<reference evidence="5 6" key="1">
    <citation type="submission" date="2017-07" db="EMBL/GenBank/DDBJ databases">
        <title>Isolation and whole genome analysis of endospore-forming bacteria from heroin.</title>
        <authorList>
            <person name="Kalinowski J."/>
            <person name="Ahrens B."/>
            <person name="Al-Dilaimi A."/>
            <person name="Winkler A."/>
            <person name="Wibberg D."/>
            <person name="Schleenbecker U."/>
            <person name="Ruckert C."/>
            <person name="Wolfel R."/>
            <person name="Grass G."/>
        </authorList>
    </citation>
    <scope>NUCLEOTIDE SEQUENCE [LARGE SCALE GENOMIC DNA]</scope>
    <source>
        <strain evidence="5 6">7539</strain>
    </source>
</reference>
<dbReference type="Gene3D" id="3.40.50.720">
    <property type="entry name" value="NAD(P)-binding Rossmann-like Domain"/>
    <property type="match status" value="1"/>
</dbReference>
<evidence type="ECO:0000256" key="3">
    <source>
        <dbReference type="ARBA" id="ARBA00023027"/>
    </source>
</evidence>
<accession>A0A268NUJ0</accession>
<organism evidence="5 6">
    <name type="scientific">Shouchella clausii</name>
    <name type="common">Alkalihalobacillus clausii</name>
    <dbReference type="NCBI Taxonomy" id="79880"/>
    <lineage>
        <taxon>Bacteria</taxon>
        <taxon>Bacillati</taxon>
        <taxon>Bacillota</taxon>
        <taxon>Bacilli</taxon>
        <taxon>Bacillales</taxon>
        <taxon>Bacillaceae</taxon>
        <taxon>Shouchella</taxon>
    </lineage>
</organism>
<sequence>MKKIVLVGGAGTIGAILAEGLKHKYEIVVMDVQKPDDNVAFIEGDAVDFHGLLEKLPDDTDTIVNLLRIESAKGIDSKEHFDDMTALFFNASYYLLLAAQTKGVRRVVFASSNHVTDGYEKDGYSLLPREITVDDFPKTNSLYGVLKFASEQLGYLFAKEGKLSVINLRIASVPPAEKRKQPNDRLERTLLADEDLVALVQASIETDKNYGTYYGVSDNRHKPWSTLNAYQELGFGGKASKGK</sequence>
<dbReference type="InterPro" id="IPR001509">
    <property type="entry name" value="Epimerase_deHydtase"/>
</dbReference>
<protein>
    <recommendedName>
        <fullName evidence="4">NAD-dependent epimerase/dehydratase domain-containing protein</fullName>
    </recommendedName>
</protein>
<proteinExistence type="inferred from homology"/>